<gene>
    <name evidence="4" type="ORF">METZ01_LOCUS494238</name>
</gene>
<dbReference type="AlphaFoldDB" id="A0A383DAM4"/>
<name>A0A383DAM4_9ZZZZ</name>
<dbReference type="Pfam" id="PF01025">
    <property type="entry name" value="GrpE"/>
    <property type="match status" value="1"/>
</dbReference>
<dbReference type="InterPro" id="IPR013805">
    <property type="entry name" value="GrpE_CC"/>
</dbReference>
<evidence type="ECO:0000256" key="3">
    <source>
        <dbReference type="SAM" id="MobiDB-lite"/>
    </source>
</evidence>
<dbReference type="GO" id="GO:0051087">
    <property type="term" value="F:protein-folding chaperone binding"/>
    <property type="evidence" value="ECO:0007669"/>
    <property type="project" value="InterPro"/>
</dbReference>
<evidence type="ECO:0000256" key="1">
    <source>
        <dbReference type="ARBA" id="ARBA00009054"/>
    </source>
</evidence>
<comment type="similarity">
    <text evidence="1">Belongs to the GrpE family.</text>
</comment>
<organism evidence="4">
    <name type="scientific">marine metagenome</name>
    <dbReference type="NCBI Taxonomy" id="408172"/>
    <lineage>
        <taxon>unclassified sequences</taxon>
        <taxon>metagenomes</taxon>
        <taxon>ecological metagenomes</taxon>
    </lineage>
</organism>
<dbReference type="InterPro" id="IPR000740">
    <property type="entry name" value="GrpE"/>
</dbReference>
<sequence length="139" mass="15747">MSNDAHSVPPEEETEAEAASDAHHDDAAESGETTRTPSAEEVREQRDEYYDLLLRKTAEFDNYRKRVERERRELLHSAGAEVLEQLLPIIDDLERALDAVANSDTDGDDAYLRGFEIIRQQLLDLLSKHRVTPMDVLGA</sequence>
<keyword evidence="2" id="KW-0143">Chaperone</keyword>
<feature type="non-terminal residue" evidence="4">
    <location>
        <position position="139"/>
    </location>
</feature>
<feature type="region of interest" description="Disordered" evidence="3">
    <location>
        <begin position="1"/>
        <end position="46"/>
    </location>
</feature>
<dbReference type="GO" id="GO:0006457">
    <property type="term" value="P:protein folding"/>
    <property type="evidence" value="ECO:0007669"/>
    <property type="project" value="InterPro"/>
</dbReference>
<dbReference type="GO" id="GO:0051082">
    <property type="term" value="F:unfolded protein binding"/>
    <property type="evidence" value="ECO:0007669"/>
    <property type="project" value="TreeGrafter"/>
</dbReference>
<evidence type="ECO:0000313" key="4">
    <source>
        <dbReference type="EMBL" id="SVE41384.1"/>
    </source>
</evidence>
<dbReference type="GO" id="GO:0000774">
    <property type="term" value="F:adenyl-nucleotide exchange factor activity"/>
    <property type="evidence" value="ECO:0007669"/>
    <property type="project" value="InterPro"/>
</dbReference>
<accession>A0A383DAM4</accession>
<protein>
    <recommendedName>
        <fullName evidence="5">Nucleotide exchange factor GrpE</fullName>
    </recommendedName>
</protein>
<dbReference type="Gene3D" id="3.90.20.20">
    <property type="match status" value="1"/>
</dbReference>
<evidence type="ECO:0000256" key="2">
    <source>
        <dbReference type="ARBA" id="ARBA00023186"/>
    </source>
</evidence>
<dbReference type="EMBL" id="UINC01215614">
    <property type="protein sequence ID" value="SVE41384.1"/>
    <property type="molecule type" value="Genomic_DNA"/>
</dbReference>
<dbReference type="PRINTS" id="PR00773">
    <property type="entry name" value="GRPEPROTEIN"/>
</dbReference>
<proteinExistence type="inferred from homology"/>
<evidence type="ECO:0008006" key="5">
    <source>
        <dbReference type="Google" id="ProtNLM"/>
    </source>
</evidence>
<dbReference type="PANTHER" id="PTHR21237:SF23">
    <property type="entry name" value="GRPE PROTEIN HOMOLOG, MITOCHONDRIAL"/>
    <property type="match status" value="1"/>
</dbReference>
<dbReference type="SUPFAM" id="SSF58014">
    <property type="entry name" value="Coiled-coil domain of nucleotide exchange factor GrpE"/>
    <property type="match status" value="1"/>
</dbReference>
<reference evidence="4" key="1">
    <citation type="submission" date="2018-05" db="EMBL/GenBank/DDBJ databases">
        <authorList>
            <person name="Lanie J.A."/>
            <person name="Ng W.-L."/>
            <person name="Kazmierczak K.M."/>
            <person name="Andrzejewski T.M."/>
            <person name="Davidsen T.M."/>
            <person name="Wayne K.J."/>
            <person name="Tettelin H."/>
            <person name="Glass J.I."/>
            <person name="Rusch D."/>
            <person name="Podicherti R."/>
            <person name="Tsui H.-C.T."/>
            <person name="Winkler M.E."/>
        </authorList>
    </citation>
    <scope>NUCLEOTIDE SEQUENCE</scope>
</reference>
<dbReference type="PANTHER" id="PTHR21237">
    <property type="entry name" value="GRPE PROTEIN"/>
    <property type="match status" value="1"/>
</dbReference>
<dbReference type="GO" id="GO:0042803">
    <property type="term" value="F:protein homodimerization activity"/>
    <property type="evidence" value="ECO:0007669"/>
    <property type="project" value="InterPro"/>
</dbReference>